<keyword evidence="1" id="KW-0472">Membrane</keyword>
<reference evidence="2" key="1">
    <citation type="submission" date="2016-10" db="EMBL/GenBank/DDBJ databases">
        <authorList>
            <person name="Benchimol M."/>
            <person name="Almeida L.G."/>
            <person name="Vasconcelos A.T."/>
            <person name="Perreira-Neves A."/>
            <person name="Rosa I.A."/>
            <person name="Tasca T."/>
            <person name="Bogo M.R."/>
            <person name="de Souza W."/>
        </authorList>
    </citation>
    <scope>NUCLEOTIDE SEQUENCE [LARGE SCALE GENOMIC DNA]</scope>
    <source>
        <strain evidence="2">K</strain>
    </source>
</reference>
<organism evidence="2 3">
    <name type="scientific">Tritrichomonas foetus</name>
    <dbReference type="NCBI Taxonomy" id="1144522"/>
    <lineage>
        <taxon>Eukaryota</taxon>
        <taxon>Metamonada</taxon>
        <taxon>Parabasalia</taxon>
        <taxon>Tritrichomonadida</taxon>
        <taxon>Tritrichomonadidae</taxon>
        <taxon>Tritrichomonas</taxon>
    </lineage>
</organism>
<feature type="transmembrane region" description="Helical" evidence="1">
    <location>
        <begin position="20"/>
        <end position="39"/>
    </location>
</feature>
<dbReference type="RefSeq" id="XP_068363418.1">
    <property type="nucleotide sequence ID" value="XM_068491817.1"/>
</dbReference>
<proteinExistence type="predicted"/>
<dbReference type="Proteomes" id="UP000179807">
    <property type="component" value="Unassembled WGS sequence"/>
</dbReference>
<comment type="caution">
    <text evidence="2">The sequence shown here is derived from an EMBL/GenBank/DDBJ whole genome shotgun (WGS) entry which is preliminary data.</text>
</comment>
<sequence length="176" mass="20900">MLYHTSDPFFRKAISISPCITFTLCIFYILILNGLMIILDFKNRRIKRNHLFLVDFIIILAFSFTTIMFASFYCQKKYMDGYIMMFERYKSDYYNSDDVIKLVEKLDLNNISGEQYLAIITRYIKQKTIHAASILIALSLPCIFCNLFYIYYLYNIEKVLDFESSLSCDESSYRYG</sequence>
<dbReference type="AlphaFoldDB" id="A0A1J4KGV9"/>
<dbReference type="EMBL" id="MLAK01000616">
    <property type="protein sequence ID" value="OHT10282.1"/>
    <property type="molecule type" value="Genomic_DNA"/>
</dbReference>
<protein>
    <submittedName>
        <fullName evidence="2">Uncharacterized protein</fullName>
    </submittedName>
</protein>
<feature type="transmembrane region" description="Helical" evidence="1">
    <location>
        <begin position="131"/>
        <end position="154"/>
    </location>
</feature>
<keyword evidence="3" id="KW-1185">Reference proteome</keyword>
<keyword evidence="1" id="KW-1133">Transmembrane helix</keyword>
<evidence type="ECO:0000256" key="1">
    <source>
        <dbReference type="SAM" id="Phobius"/>
    </source>
</evidence>
<evidence type="ECO:0000313" key="3">
    <source>
        <dbReference type="Proteomes" id="UP000179807"/>
    </source>
</evidence>
<gene>
    <name evidence="2" type="ORF">TRFO_04317</name>
</gene>
<evidence type="ECO:0000313" key="2">
    <source>
        <dbReference type="EMBL" id="OHT10282.1"/>
    </source>
</evidence>
<dbReference type="VEuPathDB" id="TrichDB:TRFO_04317"/>
<feature type="transmembrane region" description="Helical" evidence="1">
    <location>
        <begin position="51"/>
        <end position="73"/>
    </location>
</feature>
<keyword evidence="1" id="KW-0812">Transmembrane</keyword>
<dbReference type="GeneID" id="94826521"/>
<name>A0A1J4KGV9_9EUKA</name>
<accession>A0A1J4KGV9</accession>